<dbReference type="Gene3D" id="2.40.50.100">
    <property type="match status" value="1"/>
</dbReference>
<proteinExistence type="inferred from homology"/>
<accession>A0A9W9KAI5</accession>
<dbReference type="OrthoDB" id="5391403at2759"/>
<dbReference type="Gene3D" id="3.30.559.10">
    <property type="entry name" value="Chloramphenicol acetyltransferase-like domain"/>
    <property type="match status" value="1"/>
</dbReference>
<evidence type="ECO:0000256" key="4">
    <source>
        <dbReference type="ARBA" id="ARBA00012945"/>
    </source>
</evidence>
<dbReference type="EC" id="2.3.1.61" evidence="4"/>
<feature type="region of interest" description="Disordered" evidence="11">
    <location>
        <begin position="141"/>
        <end position="227"/>
    </location>
</feature>
<dbReference type="InterPro" id="IPR001078">
    <property type="entry name" value="2-oxoacid_DH_actylTfrase"/>
</dbReference>
<dbReference type="GO" id="GO:0004149">
    <property type="term" value="F:dihydrolipoyllysine-residue succinyltransferase activity"/>
    <property type="evidence" value="ECO:0007669"/>
    <property type="project" value="UniProtKB-EC"/>
</dbReference>
<dbReference type="Proteomes" id="UP001149074">
    <property type="component" value="Unassembled WGS sequence"/>
</dbReference>
<comment type="cofactor">
    <cofactor evidence="1">
        <name>(R)-lipoate</name>
        <dbReference type="ChEBI" id="CHEBI:83088"/>
    </cofactor>
</comment>
<dbReference type="InterPro" id="IPR023213">
    <property type="entry name" value="CAT-like_dom_sf"/>
</dbReference>
<keyword evidence="7" id="KW-0450">Lipoyl</keyword>
<dbReference type="InterPro" id="IPR000089">
    <property type="entry name" value="Biotin_lipoyl"/>
</dbReference>
<evidence type="ECO:0000256" key="5">
    <source>
        <dbReference type="ARBA" id="ARBA00022532"/>
    </source>
</evidence>
<gene>
    <name evidence="13" type="ORF">N7532_004998</name>
</gene>
<keyword evidence="5" id="KW-0816">Tricarboxylic acid cycle</keyword>
<dbReference type="InterPro" id="IPR050537">
    <property type="entry name" value="2-oxoacid_dehydrogenase"/>
</dbReference>
<dbReference type="PROSITE" id="PS00189">
    <property type="entry name" value="LIPOYL"/>
    <property type="match status" value="1"/>
</dbReference>
<feature type="compositionally biased region" description="Basic and acidic residues" evidence="11">
    <location>
        <begin position="203"/>
        <end position="212"/>
    </location>
</feature>
<evidence type="ECO:0000259" key="12">
    <source>
        <dbReference type="PROSITE" id="PS50968"/>
    </source>
</evidence>
<dbReference type="RefSeq" id="XP_056473651.1">
    <property type="nucleotide sequence ID" value="XM_056617492.1"/>
</dbReference>
<dbReference type="InterPro" id="IPR003016">
    <property type="entry name" value="2-oxoA_DH_lipoyl-BS"/>
</dbReference>
<keyword evidence="8" id="KW-0809">Transit peptide</keyword>
<dbReference type="NCBIfam" id="TIGR01347">
    <property type="entry name" value="sucB"/>
    <property type="match status" value="1"/>
</dbReference>
<keyword evidence="9" id="KW-0012">Acyltransferase</keyword>
<dbReference type="InterPro" id="IPR006255">
    <property type="entry name" value="SucB"/>
</dbReference>
<comment type="pathway">
    <text evidence="2">Amino-acid degradation; L-lysine degradation via saccharopine pathway; glutaryl-CoA from L-lysine: step 6/6.</text>
</comment>
<evidence type="ECO:0000256" key="10">
    <source>
        <dbReference type="ARBA" id="ARBA00032406"/>
    </source>
</evidence>
<dbReference type="GeneID" id="81356471"/>
<evidence type="ECO:0000256" key="7">
    <source>
        <dbReference type="ARBA" id="ARBA00022823"/>
    </source>
</evidence>
<feature type="domain" description="Lipoyl-binding" evidence="12">
    <location>
        <begin position="66"/>
        <end position="141"/>
    </location>
</feature>
<dbReference type="EMBL" id="JAPQKI010000005">
    <property type="protein sequence ID" value="KAJ5097997.1"/>
    <property type="molecule type" value="Genomic_DNA"/>
</dbReference>
<comment type="similarity">
    <text evidence="3">Belongs to the 2-oxoacid dehydrogenase family.</text>
</comment>
<dbReference type="PROSITE" id="PS50968">
    <property type="entry name" value="BIOTINYL_LIPOYL"/>
    <property type="match status" value="1"/>
</dbReference>
<dbReference type="GO" id="GO:0045252">
    <property type="term" value="C:oxoglutarate dehydrogenase complex"/>
    <property type="evidence" value="ECO:0007669"/>
    <property type="project" value="InterPro"/>
</dbReference>
<dbReference type="PANTHER" id="PTHR43416">
    <property type="entry name" value="DIHYDROLIPOYLLYSINE-RESIDUE SUCCINYLTRANSFERASE COMPONENT OF 2-OXOGLUTARATE DEHYDROGENASE COMPLEX, MITOCHONDRIAL-RELATED"/>
    <property type="match status" value="1"/>
</dbReference>
<dbReference type="Pfam" id="PF00364">
    <property type="entry name" value="Biotin_lipoyl"/>
    <property type="match status" value="1"/>
</dbReference>
<dbReference type="PANTHER" id="PTHR43416:SF5">
    <property type="entry name" value="DIHYDROLIPOYLLYSINE-RESIDUE SUCCINYLTRANSFERASE COMPONENT OF 2-OXOGLUTARATE DEHYDROGENASE COMPLEX, MITOCHONDRIAL"/>
    <property type="match status" value="1"/>
</dbReference>
<dbReference type="SUPFAM" id="SSF51230">
    <property type="entry name" value="Single hybrid motif"/>
    <property type="match status" value="1"/>
</dbReference>
<evidence type="ECO:0000256" key="3">
    <source>
        <dbReference type="ARBA" id="ARBA00007317"/>
    </source>
</evidence>
<evidence type="ECO:0000313" key="14">
    <source>
        <dbReference type="Proteomes" id="UP001149074"/>
    </source>
</evidence>
<dbReference type="GO" id="GO:0006099">
    <property type="term" value="P:tricarboxylic acid cycle"/>
    <property type="evidence" value="ECO:0007669"/>
    <property type="project" value="UniProtKB-KW"/>
</dbReference>
<evidence type="ECO:0000256" key="9">
    <source>
        <dbReference type="ARBA" id="ARBA00023315"/>
    </source>
</evidence>
<dbReference type="SUPFAM" id="SSF52777">
    <property type="entry name" value="CoA-dependent acyltransferases"/>
    <property type="match status" value="1"/>
</dbReference>
<dbReference type="CDD" id="cd06849">
    <property type="entry name" value="lipoyl_domain"/>
    <property type="match status" value="1"/>
</dbReference>
<reference evidence="13" key="2">
    <citation type="journal article" date="2023" name="IMA Fungus">
        <title>Comparative genomic study of the Penicillium genus elucidates a diverse pangenome and 15 lateral gene transfer events.</title>
        <authorList>
            <person name="Petersen C."/>
            <person name="Sorensen T."/>
            <person name="Nielsen M.R."/>
            <person name="Sondergaard T.E."/>
            <person name="Sorensen J.L."/>
            <person name="Fitzpatrick D.A."/>
            <person name="Frisvad J.C."/>
            <person name="Nielsen K.L."/>
        </authorList>
    </citation>
    <scope>NUCLEOTIDE SEQUENCE</scope>
    <source>
        <strain evidence="13">IBT 30761</strain>
    </source>
</reference>
<keyword evidence="6" id="KW-0808">Transferase</keyword>
<protein>
    <recommendedName>
        <fullName evidence="4">dihydrolipoyllysine-residue succinyltransferase</fullName>
        <ecNumber evidence="4">2.3.1.61</ecNumber>
    </recommendedName>
    <alternativeName>
        <fullName evidence="10">2-oxoglutarate dehydrogenase complex component E2</fullName>
    </alternativeName>
</protein>
<evidence type="ECO:0000256" key="8">
    <source>
        <dbReference type="ARBA" id="ARBA00022946"/>
    </source>
</evidence>
<comment type="caution">
    <text evidence="13">The sequence shown here is derived from an EMBL/GenBank/DDBJ whole genome shotgun (WGS) entry which is preliminary data.</text>
</comment>
<organism evidence="13 14">
    <name type="scientific">Penicillium argentinense</name>
    <dbReference type="NCBI Taxonomy" id="1131581"/>
    <lineage>
        <taxon>Eukaryota</taxon>
        <taxon>Fungi</taxon>
        <taxon>Dikarya</taxon>
        <taxon>Ascomycota</taxon>
        <taxon>Pezizomycotina</taxon>
        <taxon>Eurotiomycetes</taxon>
        <taxon>Eurotiomycetidae</taxon>
        <taxon>Eurotiales</taxon>
        <taxon>Aspergillaceae</taxon>
        <taxon>Penicillium</taxon>
    </lineage>
</organism>
<evidence type="ECO:0000313" key="13">
    <source>
        <dbReference type="EMBL" id="KAJ5097997.1"/>
    </source>
</evidence>
<dbReference type="AlphaFoldDB" id="A0A9W9KAI5"/>
<dbReference type="InterPro" id="IPR011053">
    <property type="entry name" value="Single_hybrid_motif"/>
</dbReference>
<evidence type="ECO:0000256" key="11">
    <source>
        <dbReference type="SAM" id="MobiDB-lite"/>
    </source>
</evidence>
<name>A0A9W9KAI5_9EURO</name>
<dbReference type="Pfam" id="PF00198">
    <property type="entry name" value="2-oxoacid_dh"/>
    <property type="match status" value="1"/>
</dbReference>
<keyword evidence="14" id="KW-1185">Reference proteome</keyword>
<evidence type="ECO:0000256" key="1">
    <source>
        <dbReference type="ARBA" id="ARBA00001938"/>
    </source>
</evidence>
<reference evidence="13" key="1">
    <citation type="submission" date="2022-11" db="EMBL/GenBank/DDBJ databases">
        <authorList>
            <person name="Petersen C."/>
        </authorList>
    </citation>
    <scope>NUCLEOTIDE SEQUENCE</scope>
    <source>
        <strain evidence="13">IBT 30761</strain>
    </source>
</reference>
<dbReference type="GO" id="GO:0005739">
    <property type="term" value="C:mitochondrion"/>
    <property type="evidence" value="ECO:0007669"/>
    <property type="project" value="TreeGrafter"/>
</dbReference>
<feature type="compositionally biased region" description="Basic and acidic residues" evidence="11">
    <location>
        <begin position="150"/>
        <end position="174"/>
    </location>
</feature>
<evidence type="ECO:0000256" key="6">
    <source>
        <dbReference type="ARBA" id="ARBA00022679"/>
    </source>
</evidence>
<evidence type="ECO:0000256" key="2">
    <source>
        <dbReference type="ARBA" id="ARBA00005145"/>
    </source>
</evidence>
<sequence>MSLRGSVRSVNRTAWMLRVSRGRQSFYTRPRTFHPLQSSHALPEDLNRELLQPRFFSASRPRYDANTVVCVPAMAESITEGTLAQLSKQVGDLVEQDEELATIETDKIDVSVNAPHSGIIQQLLVAEGDTVTVDQAIAEIKPAEGSSEQQQEHKVAEKSKSDSDAAEAKNEPPSRPDMPSPASKPTSTEEHQVSTYFPYPAQSDKHKKDPDTKNGSSKPRRGEEKVKMTRIRQKTAQHLKQSQNTAVFLTTFNEIDMSQLIEFRKKQGPTVLAKYGVKLGYMGAMARASALALHEIPSVNAAIENGDTIVYRDYVDLSVAAAIPKGLVTPVLRNIESMSIVEIEKGIADLVAKARDGKLTMGDLMGGSFTISNSGIWGSLFGTPIINMPQTAVLGTYGIRERPVAIDGQVEIRPMMYIALTYDHRIIDGREAVQFLNLIKQSLEQPSSMLLH</sequence>